<sequence>MAGGSGSRLWPLSRSLYPKQFLSLTGKGSMLQETITRLDSLPCLAPMIVCNEEHRFVVAEQLRQRDLSHSGILLEPVGRNTAPAITAAALLALEQDSDPLLLILAADHAILNPAGFTAAVSQAVPAAQAGKLVAFGCTASAPETGYGYISKGEALSEYIYQVKAFVEKPDIETAKQYVLSGDYLWNSGMFLFKASAFIHELEKYHPEILSFCKEAVEGRSFDLDFVRLDEAAFRACPSDSIDYAVMEKSRNVVVAPMDANWSDIGSWQALWDINSKDDNGNVITGDVLPQSSSNCYINAQHRLVSVVGADDLVIVETKDAVLVANKNKVQEIKHVVSQLQQQSRNECLQHREIFRPWGSHDAITEGDRYHVKKVRVKPGEKTTTQIHYNRAEHWIVVTGTARVSNGSKCYLLSENESTYIPIGVPHSFENPGKVMLEIIEVRTGSYLDEDDIERIDVPDKRA</sequence>
<dbReference type="InterPro" id="IPR006375">
    <property type="entry name" value="Man1P_GuaTrfase/Man6P_Isoase"/>
</dbReference>
<evidence type="ECO:0000259" key="10">
    <source>
        <dbReference type="Pfam" id="PF00483"/>
    </source>
</evidence>
<keyword evidence="14" id="KW-1185">Reference proteome</keyword>
<evidence type="ECO:0000256" key="8">
    <source>
        <dbReference type="ARBA" id="ARBA00047343"/>
    </source>
</evidence>
<dbReference type="EC" id="2.7.7.13" evidence="3"/>
<evidence type="ECO:0000313" key="13">
    <source>
        <dbReference type="EMBL" id="RWX56449.1"/>
    </source>
</evidence>
<evidence type="ECO:0000256" key="6">
    <source>
        <dbReference type="ARBA" id="ARBA00022741"/>
    </source>
</evidence>
<dbReference type="FunFam" id="3.90.550.10:FF:000046">
    <property type="entry name" value="Mannose-1-phosphate guanylyltransferase (GDP)"/>
    <property type="match status" value="1"/>
</dbReference>
<evidence type="ECO:0000256" key="4">
    <source>
        <dbReference type="ARBA" id="ARBA00022679"/>
    </source>
</evidence>
<keyword evidence="7" id="KW-0342">GTP-binding</keyword>
<dbReference type="GO" id="GO:0000271">
    <property type="term" value="P:polysaccharide biosynthetic process"/>
    <property type="evidence" value="ECO:0007669"/>
    <property type="project" value="InterPro"/>
</dbReference>
<dbReference type="UniPathway" id="UPA00126">
    <property type="reaction ID" value="UER00930"/>
</dbReference>
<evidence type="ECO:0000256" key="3">
    <source>
        <dbReference type="ARBA" id="ARBA00012387"/>
    </source>
</evidence>
<dbReference type="GO" id="GO:0005525">
    <property type="term" value="F:GTP binding"/>
    <property type="evidence" value="ECO:0007669"/>
    <property type="project" value="UniProtKB-KW"/>
</dbReference>
<dbReference type="InterPro" id="IPR014710">
    <property type="entry name" value="RmlC-like_jellyroll"/>
</dbReference>
<dbReference type="Pfam" id="PF01050">
    <property type="entry name" value="MannoseP_isomer"/>
    <property type="match status" value="1"/>
</dbReference>
<dbReference type="InterPro" id="IPR054566">
    <property type="entry name" value="ManC/GMP-like_b-helix"/>
</dbReference>
<comment type="pathway">
    <text evidence="1">Nucleotide-sugar biosynthesis; GDP-alpha-D-mannose biosynthesis; GDP-alpha-D-mannose from alpha-D-mannose 1-phosphate (GTP route): step 1/1.</text>
</comment>
<evidence type="ECO:0000256" key="2">
    <source>
        <dbReference type="ARBA" id="ARBA00006115"/>
    </source>
</evidence>
<keyword evidence="4 13" id="KW-0808">Transferase</keyword>
<dbReference type="EMBL" id="RJLM01000002">
    <property type="protein sequence ID" value="RWX56449.1"/>
    <property type="molecule type" value="Genomic_DNA"/>
</dbReference>
<dbReference type="CDD" id="cd02509">
    <property type="entry name" value="GDP-M1P_Guanylyltransferase"/>
    <property type="match status" value="1"/>
</dbReference>
<protein>
    <recommendedName>
        <fullName evidence="3">mannose-1-phosphate guanylyltransferase</fullName>
        <ecNumber evidence="3">2.7.7.13</ecNumber>
    </recommendedName>
</protein>
<proteinExistence type="inferred from homology"/>
<dbReference type="PANTHER" id="PTHR46390:SF1">
    <property type="entry name" value="MANNOSE-1-PHOSPHATE GUANYLYLTRANSFERASE"/>
    <property type="match status" value="1"/>
</dbReference>
<comment type="similarity">
    <text evidence="2 9">Belongs to the mannose-6-phosphate isomerase type 2 family.</text>
</comment>
<evidence type="ECO:0000259" key="12">
    <source>
        <dbReference type="Pfam" id="PF22640"/>
    </source>
</evidence>
<evidence type="ECO:0000256" key="7">
    <source>
        <dbReference type="ARBA" id="ARBA00023134"/>
    </source>
</evidence>
<dbReference type="CDD" id="cd02213">
    <property type="entry name" value="cupin_PMI_typeII_C"/>
    <property type="match status" value="1"/>
</dbReference>
<accession>A0A3S3RIQ3</accession>
<dbReference type="OrthoDB" id="9806359at2"/>
<dbReference type="InterPro" id="IPR029044">
    <property type="entry name" value="Nucleotide-diphossugar_trans"/>
</dbReference>
<dbReference type="InterPro" id="IPR001538">
    <property type="entry name" value="Man6P_isomerase-2_C"/>
</dbReference>
<dbReference type="GO" id="GO:0009298">
    <property type="term" value="P:GDP-mannose biosynthetic process"/>
    <property type="evidence" value="ECO:0007669"/>
    <property type="project" value="UniProtKB-UniPathway"/>
</dbReference>
<feature type="domain" description="MannoseP isomerase/GMP-like beta-helix" evidence="12">
    <location>
        <begin position="292"/>
        <end position="339"/>
    </location>
</feature>
<organism evidence="13 14">
    <name type="scientific">Photobacterium chitinilyticum</name>
    <dbReference type="NCBI Taxonomy" id="2485123"/>
    <lineage>
        <taxon>Bacteria</taxon>
        <taxon>Pseudomonadati</taxon>
        <taxon>Pseudomonadota</taxon>
        <taxon>Gammaproteobacteria</taxon>
        <taxon>Vibrionales</taxon>
        <taxon>Vibrionaceae</taxon>
        <taxon>Photobacterium</taxon>
    </lineage>
</organism>
<feature type="domain" description="Mannose-6-phosphate isomerase type II C-terminal" evidence="11">
    <location>
        <begin position="343"/>
        <end position="456"/>
    </location>
</feature>
<dbReference type="FunFam" id="2.60.120.10:FF:000032">
    <property type="entry name" value="Mannose-1-phosphate guanylyltransferase/mannose-6-phosphate isomerase"/>
    <property type="match status" value="1"/>
</dbReference>
<dbReference type="Gene3D" id="2.60.120.10">
    <property type="entry name" value="Jelly Rolls"/>
    <property type="match status" value="1"/>
</dbReference>
<dbReference type="Proteomes" id="UP000287563">
    <property type="component" value="Unassembled WGS sequence"/>
</dbReference>
<dbReference type="InterPro" id="IPR049577">
    <property type="entry name" value="GMPP_N"/>
</dbReference>
<dbReference type="InterPro" id="IPR051161">
    <property type="entry name" value="Mannose-6P_isomerase_type2"/>
</dbReference>
<keyword evidence="5 13" id="KW-0548">Nucleotidyltransferase</keyword>
<evidence type="ECO:0000256" key="5">
    <source>
        <dbReference type="ARBA" id="ARBA00022695"/>
    </source>
</evidence>
<dbReference type="PANTHER" id="PTHR46390">
    <property type="entry name" value="MANNOSE-1-PHOSPHATE GUANYLYLTRANSFERASE"/>
    <property type="match status" value="1"/>
</dbReference>
<dbReference type="SUPFAM" id="SSF51182">
    <property type="entry name" value="RmlC-like cupins"/>
    <property type="match status" value="1"/>
</dbReference>
<dbReference type="NCBIfam" id="TIGR01479">
    <property type="entry name" value="GMP_PMI"/>
    <property type="match status" value="1"/>
</dbReference>
<evidence type="ECO:0000313" key="14">
    <source>
        <dbReference type="Proteomes" id="UP000287563"/>
    </source>
</evidence>
<feature type="domain" description="Nucleotidyl transferase" evidence="10">
    <location>
        <begin position="1"/>
        <end position="278"/>
    </location>
</feature>
<gene>
    <name evidence="13" type="ORF">EDI28_07220</name>
</gene>
<name>A0A3S3RIQ3_9GAMM</name>
<comment type="catalytic activity">
    <reaction evidence="8">
        <text>alpha-D-mannose 1-phosphate + GTP + H(+) = GDP-alpha-D-mannose + diphosphate</text>
        <dbReference type="Rhea" id="RHEA:15229"/>
        <dbReference type="ChEBI" id="CHEBI:15378"/>
        <dbReference type="ChEBI" id="CHEBI:33019"/>
        <dbReference type="ChEBI" id="CHEBI:37565"/>
        <dbReference type="ChEBI" id="CHEBI:57527"/>
        <dbReference type="ChEBI" id="CHEBI:58409"/>
        <dbReference type="EC" id="2.7.7.13"/>
    </reaction>
</comment>
<dbReference type="AlphaFoldDB" id="A0A3S3RIQ3"/>
<dbReference type="GO" id="GO:0004475">
    <property type="term" value="F:mannose-1-phosphate guanylyltransferase (GTP) activity"/>
    <property type="evidence" value="ECO:0007669"/>
    <property type="project" value="UniProtKB-EC"/>
</dbReference>
<evidence type="ECO:0000256" key="1">
    <source>
        <dbReference type="ARBA" id="ARBA00004823"/>
    </source>
</evidence>
<dbReference type="Pfam" id="PF00483">
    <property type="entry name" value="NTP_transferase"/>
    <property type="match status" value="1"/>
</dbReference>
<comment type="caution">
    <text evidence="13">The sequence shown here is derived from an EMBL/GenBank/DDBJ whole genome shotgun (WGS) entry which is preliminary data.</text>
</comment>
<reference evidence="13 14" key="1">
    <citation type="submission" date="2018-11" db="EMBL/GenBank/DDBJ databases">
        <title>Photobacterium sp. BEI247 sp. nov., a marine bacterium isolated from Yongle Blue Hole in the South China Sea.</title>
        <authorList>
            <person name="Wang X."/>
        </authorList>
    </citation>
    <scope>NUCLEOTIDE SEQUENCE [LARGE SCALE GENOMIC DNA]</scope>
    <source>
        <strain evidence="14">BEI247</strain>
    </source>
</reference>
<dbReference type="Pfam" id="PF22640">
    <property type="entry name" value="ManC_GMP_beta-helix"/>
    <property type="match status" value="1"/>
</dbReference>
<keyword evidence="13" id="KW-0413">Isomerase</keyword>
<dbReference type="SUPFAM" id="SSF53448">
    <property type="entry name" value="Nucleotide-diphospho-sugar transferases"/>
    <property type="match status" value="1"/>
</dbReference>
<dbReference type="InterPro" id="IPR011051">
    <property type="entry name" value="RmlC_Cupin_sf"/>
</dbReference>
<dbReference type="GO" id="GO:0016853">
    <property type="term" value="F:isomerase activity"/>
    <property type="evidence" value="ECO:0007669"/>
    <property type="project" value="UniProtKB-KW"/>
</dbReference>
<evidence type="ECO:0000256" key="9">
    <source>
        <dbReference type="RuleBase" id="RU004190"/>
    </source>
</evidence>
<keyword evidence="6" id="KW-0547">Nucleotide-binding</keyword>
<evidence type="ECO:0000259" key="11">
    <source>
        <dbReference type="Pfam" id="PF01050"/>
    </source>
</evidence>
<dbReference type="Gene3D" id="3.90.550.10">
    <property type="entry name" value="Spore Coat Polysaccharide Biosynthesis Protein SpsA, Chain A"/>
    <property type="match status" value="1"/>
</dbReference>
<dbReference type="InterPro" id="IPR005835">
    <property type="entry name" value="NTP_transferase_dom"/>
</dbReference>